<comment type="caution">
    <text evidence="1">The sequence shown here is derived from an EMBL/GenBank/DDBJ whole genome shotgun (WGS) entry which is preliminary data.</text>
</comment>
<organism evidence="1">
    <name type="scientific">gut metagenome</name>
    <dbReference type="NCBI Taxonomy" id="749906"/>
    <lineage>
        <taxon>unclassified sequences</taxon>
        <taxon>metagenomes</taxon>
        <taxon>organismal metagenomes</taxon>
    </lineage>
</organism>
<protein>
    <submittedName>
        <fullName evidence="1">Uncharacterized protein</fullName>
    </submittedName>
</protein>
<gene>
    <name evidence="1" type="ORF">EVA_04203</name>
</gene>
<sequence>MHLFCCCCFLIFNNLIHCFLLGTFRLLLCNRQSPFDFLCMTIARQGCVPLTHGFS</sequence>
<reference evidence="1" key="1">
    <citation type="journal article" date="2012" name="PLoS ONE">
        <title>Gene sets for utilization of primary and secondary nutrition supplies in the distal gut of endangered iberian lynx.</title>
        <authorList>
            <person name="Alcaide M."/>
            <person name="Messina E."/>
            <person name="Richter M."/>
            <person name="Bargiela R."/>
            <person name="Peplies J."/>
            <person name="Huws S.A."/>
            <person name="Newbold C.J."/>
            <person name="Golyshin P.N."/>
            <person name="Simon M.A."/>
            <person name="Lopez G."/>
            <person name="Yakimov M.M."/>
            <person name="Ferrer M."/>
        </authorList>
    </citation>
    <scope>NUCLEOTIDE SEQUENCE</scope>
</reference>
<name>J9H2D9_9ZZZZ</name>
<evidence type="ECO:0000313" key="1">
    <source>
        <dbReference type="EMBL" id="EJX07685.1"/>
    </source>
</evidence>
<accession>J9H2D9</accession>
<dbReference type="AlphaFoldDB" id="J9H2D9"/>
<dbReference type="EMBL" id="AMCI01000817">
    <property type="protein sequence ID" value="EJX07685.1"/>
    <property type="molecule type" value="Genomic_DNA"/>
</dbReference>
<proteinExistence type="predicted"/>